<dbReference type="Proteomes" id="UP000002745">
    <property type="component" value="Chromosome"/>
</dbReference>
<comment type="function">
    <text evidence="7">Nucleotidase that shows phosphatase activity on nucleoside 5'-monophosphates.</text>
</comment>
<proteinExistence type="inferred from homology"/>
<evidence type="ECO:0000259" key="8">
    <source>
        <dbReference type="Pfam" id="PF01975"/>
    </source>
</evidence>
<dbReference type="AlphaFoldDB" id="C6XIZ8"/>
<organism evidence="9 10">
    <name type="scientific">Hirschia baltica (strain ATCC 49814 / DSM 5838 / IFAM 1418)</name>
    <dbReference type="NCBI Taxonomy" id="582402"/>
    <lineage>
        <taxon>Bacteria</taxon>
        <taxon>Pseudomonadati</taxon>
        <taxon>Pseudomonadota</taxon>
        <taxon>Alphaproteobacteria</taxon>
        <taxon>Hyphomonadales</taxon>
        <taxon>Hyphomonadaceae</taxon>
        <taxon>Hirschia</taxon>
    </lineage>
</organism>
<evidence type="ECO:0000256" key="7">
    <source>
        <dbReference type="HAMAP-Rule" id="MF_00060"/>
    </source>
</evidence>
<dbReference type="PANTHER" id="PTHR30457:SF12">
    <property type="entry name" value="5'_3'-NUCLEOTIDASE SURE"/>
    <property type="match status" value="1"/>
</dbReference>
<dbReference type="HOGENOM" id="CLU_045192_1_2_5"/>
<feature type="domain" description="Survival protein SurE-like phosphatase/nucleotidase" evidence="8">
    <location>
        <begin position="3"/>
        <end position="188"/>
    </location>
</feature>
<dbReference type="eggNOG" id="COG0496">
    <property type="taxonomic scope" value="Bacteria"/>
</dbReference>
<dbReference type="InterPro" id="IPR030048">
    <property type="entry name" value="SurE"/>
</dbReference>
<dbReference type="KEGG" id="hba:Hbal_1402"/>
<evidence type="ECO:0000256" key="4">
    <source>
        <dbReference type="ARBA" id="ARBA00022723"/>
    </source>
</evidence>
<feature type="binding site" evidence="7">
    <location>
        <position position="8"/>
    </location>
    <ligand>
        <name>a divalent metal cation</name>
        <dbReference type="ChEBI" id="CHEBI:60240"/>
    </ligand>
</feature>
<protein>
    <recommendedName>
        <fullName evidence="7">5'-nucleotidase SurE</fullName>
        <ecNumber evidence="7">3.1.3.5</ecNumber>
    </recommendedName>
    <alternativeName>
        <fullName evidence="7">Nucleoside 5'-monophosphate phosphohydrolase</fullName>
    </alternativeName>
</protein>
<feature type="binding site" evidence="7">
    <location>
        <position position="9"/>
    </location>
    <ligand>
        <name>a divalent metal cation</name>
        <dbReference type="ChEBI" id="CHEBI:60240"/>
    </ligand>
</feature>
<comment type="cofactor">
    <cofactor evidence="7">
        <name>a divalent metal cation</name>
        <dbReference type="ChEBI" id="CHEBI:60240"/>
    </cofactor>
    <text evidence="7">Binds 1 divalent metal cation per subunit.</text>
</comment>
<dbReference type="Pfam" id="PF01975">
    <property type="entry name" value="SurE"/>
    <property type="match status" value="1"/>
</dbReference>
<comment type="subcellular location">
    <subcellularLocation>
        <location evidence="7">Cytoplasm</location>
    </subcellularLocation>
</comment>
<gene>
    <name evidence="7" type="primary">surE</name>
    <name evidence="9" type="ordered locus">Hbal_1402</name>
</gene>
<dbReference type="SUPFAM" id="SSF64167">
    <property type="entry name" value="SurE-like"/>
    <property type="match status" value="1"/>
</dbReference>
<dbReference type="GO" id="GO:0005737">
    <property type="term" value="C:cytoplasm"/>
    <property type="evidence" value="ECO:0007669"/>
    <property type="project" value="UniProtKB-SubCell"/>
</dbReference>
<keyword evidence="10" id="KW-1185">Reference proteome</keyword>
<evidence type="ECO:0000313" key="9">
    <source>
        <dbReference type="EMBL" id="ACT59093.1"/>
    </source>
</evidence>
<keyword evidence="3 7" id="KW-0963">Cytoplasm</keyword>
<dbReference type="GO" id="GO:0046872">
    <property type="term" value="F:metal ion binding"/>
    <property type="evidence" value="ECO:0007669"/>
    <property type="project" value="UniProtKB-UniRule"/>
</dbReference>
<dbReference type="OrthoDB" id="9780815at2"/>
<dbReference type="GO" id="GO:0004309">
    <property type="term" value="F:exopolyphosphatase activity"/>
    <property type="evidence" value="ECO:0007669"/>
    <property type="project" value="TreeGrafter"/>
</dbReference>
<dbReference type="GO" id="GO:0008254">
    <property type="term" value="F:3'-nucleotidase activity"/>
    <property type="evidence" value="ECO:0007669"/>
    <property type="project" value="TreeGrafter"/>
</dbReference>
<keyword evidence="4 7" id="KW-0479">Metal-binding</keyword>
<accession>C6XIZ8</accession>
<dbReference type="PANTHER" id="PTHR30457">
    <property type="entry name" value="5'-NUCLEOTIDASE SURE"/>
    <property type="match status" value="1"/>
</dbReference>
<dbReference type="NCBIfam" id="NF001490">
    <property type="entry name" value="PRK00346.1-4"/>
    <property type="match status" value="1"/>
</dbReference>
<dbReference type="GO" id="GO:0000166">
    <property type="term" value="F:nucleotide binding"/>
    <property type="evidence" value="ECO:0007669"/>
    <property type="project" value="UniProtKB-KW"/>
</dbReference>
<dbReference type="InterPro" id="IPR036523">
    <property type="entry name" value="SurE-like_sf"/>
</dbReference>
<comment type="similarity">
    <text evidence="2 7">Belongs to the SurE nucleotidase family.</text>
</comment>
<dbReference type="NCBIfam" id="TIGR00087">
    <property type="entry name" value="surE"/>
    <property type="match status" value="1"/>
</dbReference>
<reference evidence="10" key="1">
    <citation type="journal article" date="2011" name="J. Bacteriol.">
        <title>Genome sequences of eight morphologically diverse alphaproteobacteria.</title>
        <authorList>
            <consortium name="US DOE Joint Genome Institute"/>
            <person name="Brown P.J."/>
            <person name="Kysela D.T."/>
            <person name="Buechlein A."/>
            <person name="Hemmerich C."/>
            <person name="Brun Y.V."/>
        </authorList>
    </citation>
    <scope>NUCLEOTIDE SEQUENCE [LARGE SCALE GENOMIC DNA]</scope>
    <source>
        <strain evidence="10">ATCC 49814 / DSM 5838 / IFAM 1418</strain>
    </source>
</reference>
<evidence type="ECO:0000313" key="10">
    <source>
        <dbReference type="Proteomes" id="UP000002745"/>
    </source>
</evidence>
<sequence>MRILVTNDDGIDAPGLVVMEEIARSISDDVWMVAPLVEQSGQGRAITVSEAVRIDQRGEKRFRIEGTPTDCVVLGIEHILTDKKPDLILSGVNNGQNVGEDTTQSGTIGAVVQGMLMGVPGIAFSQTKGFRKGKSMAWDTGRHFGPKVVKRLLETGWPKSVVMNVNFPDCEIEDVKGTEITSQGLRDFSIVNSEKRTDPRGRDYYWLSHGGPKSDPPGGTDLRCIYEDKISISPLHVDLTHYAYRDTLIESFGEL</sequence>
<dbReference type="GO" id="GO:0008253">
    <property type="term" value="F:5'-nucleotidase activity"/>
    <property type="evidence" value="ECO:0007669"/>
    <property type="project" value="UniProtKB-UniRule"/>
</dbReference>
<dbReference type="EMBL" id="CP001678">
    <property type="protein sequence ID" value="ACT59093.1"/>
    <property type="molecule type" value="Genomic_DNA"/>
</dbReference>
<dbReference type="HAMAP" id="MF_00060">
    <property type="entry name" value="SurE"/>
    <property type="match status" value="1"/>
</dbReference>
<keyword evidence="6 7" id="KW-0378">Hydrolase</keyword>
<dbReference type="STRING" id="582402.Hbal_1402"/>
<evidence type="ECO:0000256" key="3">
    <source>
        <dbReference type="ARBA" id="ARBA00022490"/>
    </source>
</evidence>
<evidence type="ECO:0000256" key="5">
    <source>
        <dbReference type="ARBA" id="ARBA00022741"/>
    </source>
</evidence>
<dbReference type="Gene3D" id="3.40.1210.10">
    <property type="entry name" value="Survival protein SurE-like phosphatase/nucleotidase"/>
    <property type="match status" value="1"/>
</dbReference>
<dbReference type="RefSeq" id="WP_015827243.1">
    <property type="nucleotide sequence ID" value="NC_012982.1"/>
</dbReference>
<evidence type="ECO:0000256" key="1">
    <source>
        <dbReference type="ARBA" id="ARBA00000815"/>
    </source>
</evidence>
<keyword evidence="5 7" id="KW-0547">Nucleotide-binding</keyword>
<dbReference type="InterPro" id="IPR002828">
    <property type="entry name" value="SurE-like_Pase/nucleotidase"/>
</dbReference>
<feature type="binding site" evidence="7">
    <location>
        <position position="93"/>
    </location>
    <ligand>
        <name>a divalent metal cation</name>
        <dbReference type="ChEBI" id="CHEBI:60240"/>
    </ligand>
</feature>
<name>C6XIZ8_HIRBI</name>
<evidence type="ECO:0000256" key="2">
    <source>
        <dbReference type="ARBA" id="ARBA00011062"/>
    </source>
</evidence>
<comment type="catalytic activity">
    <reaction evidence="1 7">
        <text>a ribonucleoside 5'-phosphate + H2O = a ribonucleoside + phosphate</text>
        <dbReference type="Rhea" id="RHEA:12484"/>
        <dbReference type="ChEBI" id="CHEBI:15377"/>
        <dbReference type="ChEBI" id="CHEBI:18254"/>
        <dbReference type="ChEBI" id="CHEBI:43474"/>
        <dbReference type="ChEBI" id="CHEBI:58043"/>
        <dbReference type="EC" id="3.1.3.5"/>
    </reaction>
</comment>
<evidence type="ECO:0000256" key="6">
    <source>
        <dbReference type="ARBA" id="ARBA00022801"/>
    </source>
</evidence>
<dbReference type="EC" id="3.1.3.5" evidence="7"/>
<feature type="binding site" evidence="7">
    <location>
        <position position="40"/>
    </location>
    <ligand>
        <name>a divalent metal cation</name>
        <dbReference type="ChEBI" id="CHEBI:60240"/>
    </ligand>
</feature>